<evidence type="ECO:0000256" key="1">
    <source>
        <dbReference type="SAM" id="SignalP"/>
    </source>
</evidence>
<sequence length="174" mass="18173">MARRGIITVAMVGTFGVAAIMPAQAAGFLDDLARAFFGGGRPTPPVYVDSPLEMTVQPKRRAPRVAAPSRPIEPAVKLDPASDPYWYLSDPTLRKGDIVVTRSGVVVFDGREASRHSPSAFTALGEAKRLPKSQQQTLQAAAAGGRAYFGAAVVPATVATTPPAATGTTVSQLQ</sequence>
<keyword evidence="1" id="KW-0732">Signal</keyword>
<feature type="chain" id="PRO_5046242321" evidence="1">
    <location>
        <begin position="26"/>
        <end position="174"/>
    </location>
</feature>
<evidence type="ECO:0000313" key="2">
    <source>
        <dbReference type="EMBL" id="MFC5420323.1"/>
    </source>
</evidence>
<proteinExistence type="predicted"/>
<name>A0ABW0ITD8_9HYPH</name>
<gene>
    <name evidence="2" type="ORF">ACFPOB_12210</name>
</gene>
<comment type="caution">
    <text evidence="2">The sequence shown here is derived from an EMBL/GenBank/DDBJ whole genome shotgun (WGS) entry which is preliminary data.</text>
</comment>
<dbReference type="EMBL" id="JBHSLW010000013">
    <property type="protein sequence ID" value="MFC5420323.1"/>
    <property type="molecule type" value="Genomic_DNA"/>
</dbReference>
<protein>
    <submittedName>
        <fullName evidence="2">Uncharacterized protein</fullName>
    </submittedName>
</protein>
<organism evidence="2 3">
    <name type="scientific">Bosea eneae</name>
    <dbReference type="NCBI Taxonomy" id="151454"/>
    <lineage>
        <taxon>Bacteria</taxon>
        <taxon>Pseudomonadati</taxon>
        <taxon>Pseudomonadota</taxon>
        <taxon>Alphaproteobacteria</taxon>
        <taxon>Hyphomicrobiales</taxon>
        <taxon>Boseaceae</taxon>
        <taxon>Bosea</taxon>
    </lineage>
</organism>
<keyword evidence="3" id="KW-1185">Reference proteome</keyword>
<dbReference type="Proteomes" id="UP001596053">
    <property type="component" value="Unassembled WGS sequence"/>
</dbReference>
<dbReference type="RefSeq" id="WP_377798646.1">
    <property type="nucleotide sequence ID" value="NZ_JBHSLW010000013.1"/>
</dbReference>
<evidence type="ECO:0000313" key="3">
    <source>
        <dbReference type="Proteomes" id="UP001596053"/>
    </source>
</evidence>
<feature type="signal peptide" evidence="1">
    <location>
        <begin position="1"/>
        <end position="25"/>
    </location>
</feature>
<reference evidence="3" key="1">
    <citation type="journal article" date="2019" name="Int. J. Syst. Evol. Microbiol.">
        <title>The Global Catalogue of Microorganisms (GCM) 10K type strain sequencing project: providing services to taxonomists for standard genome sequencing and annotation.</title>
        <authorList>
            <consortium name="The Broad Institute Genomics Platform"/>
            <consortium name="The Broad Institute Genome Sequencing Center for Infectious Disease"/>
            <person name="Wu L."/>
            <person name="Ma J."/>
        </authorList>
    </citation>
    <scope>NUCLEOTIDE SEQUENCE [LARGE SCALE GENOMIC DNA]</scope>
    <source>
        <strain evidence="3">NCAIM B.01391</strain>
    </source>
</reference>
<accession>A0ABW0ITD8</accession>